<dbReference type="Proteomes" id="UP000429523">
    <property type="component" value="Unassembled WGS sequence"/>
</dbReference>
<organism evidence="2 4">
    <name type="scientific">Phytophthora fragariae</name>
    <dbReference type="NCBI Taxonomy" id="53985"/>
    <lineage>
        <taxon>Eukaryota</taxon>
        <taxon>Sar</taxon>
        <taxon>Stramenopiles</taxon>
        <taxon>Oomycota</taxon>
        <taxon>Peronosporomycetes</taxon>
        <taxon>Peronosporales</taxon>
        <taxon>Peronosporaceae</taxon>
        <taxon>Phytophthora</taxon>
    </lineage>
</organism>
<evidence type="ECO:0000313" key="1">
    <source>
        <dbReference type="EMBL" id="KAE8916170.1"/>
    </source>
</evidence>
<dbReference type="AlphaFoldDB" id="A0A6A3TVQ1"/>
<evidence type="ECO:0000313" key="4">
    <source>
        <dbReference type="Proteomes" id="UP000433483"/>
    </source>
</evidence>
<dbReference type="EMBL" id="QXGF01011661">
    <property type="protein sequence ID" value="KAE8916170.1"/>
    <property type="molecule type" value="Genomic_DNA"/>
</dbReference>
<evidence type="ECO:0000313" key="3">
    <source>
        <dbReference type="Proteomes" id="UP000429523"/>
    </source>
</evidence>
<keyword evidence="4" id="KW-1185">Reference proteome</keyword>
<dbReference type="EMBL" id="QXGB01012309">
    <property type="protein sequence ID" value="KAE9142691.1"/>
    <property type="molecule type" value="Genomic_DNA"/>
</dbReference>
<proteinExistence type="predicted"/>
<name>A0A6A3TVQ1_9STRA</name>
<reference evidence="3 4" key="1">
    <citation type="submission" date="2018-08" db="EMBL/GenBank/DDBJ databases">
        <title>Genomic investigation of the strawberry pathogen Phytophthora fragariae indicates pathogenicity is determined by transcriptional variation in three key races.</title>
        <authorList>
            <person name="Adams T.M."/>
            <person name="Armitage A.D."/>
            <person name="Sobczyk M.K."/>
            <person name="Bates H.J."/>
            <person name="Dunwell J.M."/>
            <person name="Nellist C.F."/>
            <person name="Harrison R.J."/>
        </authorList>
    </citation>
    <scope>NUCLEOTIDE SEQUENCE [LARGE SCALE GENOMIC DNA]</scope>
    <source>
        <strain evidence="2 4">NOV-27</strain>
        <strain evidence="1 3">NOV-9</strain>
    </source>
</reference>
<sequence>MSLAVTSFVAATSATSVTSLAAFFFLPADSFASADSWTTVSAFASAVSVTGAHPLDYAISISAVVRLAACLFPPCPHHQDPSAARVGHGEHGAHSAVLLCTDAAPPPLAGVAGT</sequence>
<feature type="non-terminal residue" evidence="2">
    <location>
        <position position="114"/>
    </location>
</feature>
<accession>A0A6A3TVQ1</accession>
<protein>
    <submittedName>
        <fullName evidence="2">Uncharacterized protein</fullName>
    </submittedName>
</protein>
<comment type="caution">
    <text evidence="2">The sequence shown here is derived from an EMBL/GenBank/DDBJ whole genome shotgun (WGS) entry which is preliminary data.</text>
</comment>
<dbReference type="Proteomes" id="UP000433483">
    <property type="component" value="Unassembled WGS sequence"/>
</dbReference>
<gene>
    <name evidence="2" type="ORF">PF005_g33766</name>
    <name evidence="1" type="ORF">PF009_g33504</name>
</gene>
<evidence type="ECO:0000313" key="2">
    <source>
        <dbReference type="EMBL" id="KAE9142691.1"/>
    </source>
</evidence>